<dbReference type="Proteomes" id="UP000499080">
    <property type="component" value="Unassembled WGS sequence"/>
</dbReference>
<proteinExistence type="predicted"/>
<organism evidence="1 2">
    <name type="scientific">Araneus ventricosus</name>
    <name type="common">Orbweaver spider</name>
    <name type="synonym">Epeira ventricosa</name>
    <dbReference type="NCBI Taxonomy" id="182803"/>
    <lineage>
        <taxon>Eukaryota</taxon>
        <taxon>Metazoa</taxon>
        <taxon>Ecdysozoa</taxon>
        <taxon>Arthropoda</taxon>
        <taxon>Chelicerata</taxon>
        <taxon>Arachnida</taxon>
        <taxon>Araneae</taxon>
        <taxon>Araneomorphae</taxon>
        <taxon>Entelegynae</taxon>
        <taxon>Araneoidea</taxon>
        <taxon>Araneidae</taxon>
        <taxon>Araneus</taxon>
    </lineage>
</organism>
<accession>A0A4Y2DKB2</accession>
<reference evidence="1 2" key="1">
    <citation type="journal article" date="2019" name="Sci. Rep.">
        <title>Orb-weaving spider Araneus ventricosus genome elucidates the spidroin gene catalogue.</title>
        <authorList>
            <person name="Kono N."/>
            <person name="Nakamura H."/>
            <person name="Ohtoshi R."/>
            <person name="Moran D.A.P."/>
            <person name="Shinohara A."/>
            <person name="Yoshida Y."/>
            <person name="Fujiwara M."/>
            <person name="Mori M."/>
            <person name="Tomita M."/>
            <person name="Arakawa K."/>
        </authorList>
    </citation>
    <scope>NUCLEOTIDE SEQUENCE [LARGE SCALE GENOMIC DNA]</scope>
</reference>
<evidence type="ECO:0000313" key="1">
    <source>
        <dbReference type="EMBL" id="GBM16426.1"/>
    </source>
</evidence>
<dbReference type="AlphaFoldDB" id="A0A4Y2DKB2"/>
<evidence type="ECO:0000313" key="2">
    <source>
        <dbReference type="Proteomes" id="UP000499080"/>
    </source>
</evidence>
<dbReference type="OrthoDB" id="8197165at2759"/>
<sequence>MSFLQKSATLSPEQVLVLMVDNGLSTRQYQRIREQAENLKCKLYPSYHKVKEAKQLCYPHSISVTETSAEITLQTRVDHTVSRTCNIEFVNEKVCLSTNTAFLVIMKWGCDGSEQNRYKQKFSEEIFSVESLLSICVVTLQIHSGTGDSQRVTCKSPVSSSAKYCRPIKFIFAKESTDLITTEVEKIKHQIKELEPKKIFFHDLEISLTPTLIFCMVNGKVCNAVSSCPSTQTCYLCGTKPNELNNLRVISKKEMSKEFLPFGISPLHSWIRLM</sequence>
<gene>
    <name evidence="1" type="ORF">AVEN_94924_1</name>
</gene>
<name>A0A4Y2DKB2_ARAVE</name>
<comment type="caution">
    <text evidence="1">The sequence shown here is derived from an EMBL/GenBank/DDBJ whole genome shotgun (WGS) entry which is preliminary data.</text>
</comment>
<protein>
    <submittedName>
        <fullName evidence="1">Uncharacterized protein</fullName>
    </submittedName>
</protein>
<keyword evidence="2" id="KW-1185">Reference proteome</keyword>
<dbReference type="EMBL" id="BGPR01000374">
    <property type="protein sequence ID" value="GBM16426.1"/>
    <property type="molecule type" value="Genomic_DNA"/>
</dbReference>